<dbReference type="InterPro" id="IPR009081">
    <property type="entry name" value="PP-bd_ACP"/>
</dbReference>
<dbReference type="PROSITE" id="PS50075">
    <property type="entry name" value="CARRIER"/>
    <property type="match status" value="1"/>
</dbReference>
<evidence type="ECO:0000259" key="8">
    <source>
        <dbReference type="PROSITE" id="PS50075"/>
    </source>
</evidence>
<organism evidence="10 11">
    <name type="scientific">Mycobacterium intracellulare 1956</name>
    <dbReference type="NCBI Taxonomy" id="1299331"/>
    <lineage>
        <taxon>Bacteria</taxon>
        <taxon>Bacillati</taxon>
        <taxon>Actinomycetota</taxon>
        <taxon>Actinomycetes</taxon>
        <taxon>Mycobacteriales</taxon>
        <taxon>Mycobacteriaceae</taxon>
        <taxon>Mycobacterium</taxon>
        <taxon>Mycobacterium avium complex (MAC)</taxon>
    </lineage>
</organism>
<gene>
    <name evidence="10" type="ORF">I550_3021</name>
</gene>
<dbReference type="PROSITE" id="PS50890">
    <property type="entry name" value="PUA"/>
    <property type="match status" value="1"/>
</dbReference>
<comment type="caution">
    <text evidence="10">The sequence shown here is derived from an EMBL/GenBank/DDBJ whole genome shotgun (WGS) entry which is preliminary data.</text>
</comment>
<feature type="domain" description="Carrier" evidence="8">
    <location>
        <begin position="92"/>
        <end position="173"/>
    </location>
</feature>
<dbReference type="InterPro" id="IPR020806">
    <property type="entry name" value="PKS_PP-bd"/>
</dbReference>
<keyword evidence="5" id="KW-0276">Fatty acid metabolism</keyword>
<dbReference type="EC" id="2.3.1.41" evidence="10"/>
<dbReference type="InterPro" id="IPR016035">
    <property type="entry name" value="Acyl_Trfase/lysoPLipase"/>
</dbReference>
<dbReference type="PANTHER" id="PTHR43775">
    <property type="entry name" value="FATTY ACID SYNTHASE"/>
    <property type="match status" value="1"/>
</dbReference>
<dbReference type="AlphaFoldDB" id="X8CGD7"/>
<dbReference type="Pfam" id="PF02801">
    <property type="entry name" value="Ketoacyl-synt_C"/>
    <property type="match status" value="1"/>
</dbReference>
<dbReference type="EMBL" id="JAOG01000002">
    <property type="protein sequence ID" value="EUA54871.1"/>
    <property type="molecule type" value="Genomic_DNA"/>
</dbReference>
<evidence type="ECO:0000256" key="1">
    <source>
        <dbReference type="ARBA" id="ARBA00005189"/>
    </source>
</evidence>
<dbReference type="SUPFAM" id="SSF53901">
    <property type="entry name" value="Thiolase-like"/>
    <property type="match status" value="1"/>
</dbReference>
<dbReference type="InterPro" id="IPR020841">
    <property type="entry name" value="PKS_Beta-ketoAc_synthase_dom"/>
</dbReference>
<dbReference type="SMART" id="SM00827">
    <property type="entry name" value="PKS_AT"/>
    <property type="match status" value="1"/>
</dbReference>
<dbReference type="GO" id="GO:0031177">
    <property type="term" value="F:phosphopantetheine binding"/>
    <property type="evidence" value="ECO:0007669"/>
    <property type="project" value="InterPro"/>
</dbReference>
<feature type="domain" description="Ketosynthase family 3 (KS3)" evidence="9">
    <location>
        <begin position="243"/>
        <end position="663"/>
    </location>
</feature>
<evidence type="ECO:0000256" key="4">
    <source>
        <dbReference type="ARBA" id="ARBA00022679"/>
    </source>
</evidence>
<dbReference type="PROSITE" id="PS52004">
    <property type="entry name" value="KS3_2"/>
    <property type="match status" value="1"/>
</dbReference>
<evidence type="ECO:0000313" key="10">
    <source>
        <dbReference type="EMBL" id="EUA54871.1"/>
    </source>
</evidence>
<evidence type="ECO:0000313" key="11">
    <source>
        <dbReference type="Proteomes" id="UP000020825"/>
    </source>
</evidence>
<dbReference type="FunFam" id="3.40.366.10:FF:000002">
    <property type="entry name" value="Probable polyketide synthase 2"/>
    <property type="match status" value="1"/>
</dbReference>
<keyword evidence="7 10" id="KW-0012">Acyltransferase</keyword>
<sequence length="1122" mass="118138">MTHHLGEADRARMSRAGLSALSTRQALDLLDAALLGDRPMVVGTRLDRGALAHHSATLPPLLSQLATRPARRVLEHTDMVSLTGLRARLDGLSPEQRQAELVELVCGNAATVLGHTTADVNADDAFGDLGFDSLTAVELRNRLKIATGLTLSPTLIFDHPTPAALAEHLGTELATGSVAAPATEPDRIARFDDIARELQALLGRPGLSPADRAQLVARLEGLLATATGPTPSALPDQPEDAFDDDLATATESQLFAILDDEVGPDLGLDRRSDHRAGVQVPRSGRPEALWRLIRDGRENTQFAGEAQQFDADFFNLSPREACAMDPRQRLALELTWELFENAFIVPDTLRTEPVSVYLGVMTDDYAALTLRDLADNLDHHTFTGISRAMIANRISYAFGLQGPSMTVDSGQSSSLVAVHLGCESVRTGQSSLAIAGGVHLNLADEIAMLEREFGAVSVSGHTYAFDRRADGYVRGEGAGLVLLKPLPAALDDGDRIHAVIRGSAVANAGHSPAGQTVPSARGEADVIRGALADAGLDAADIDYVEAHGTGTKVGDAIEAQALGEVFGVRAHDPVRVGSVKTNIGHAGGAAGVTGLLKAVLSIHHSTIPPSLNHAGPDPEVDLNRLGLQVNTVAVPWPSTRHPRRAGVSSFGMGGTNAHLVVEQPPAQPDAAQSDPGLTVPWVLSARSERALTNQARRLSDHLAEREDLTPLDVGWSLVSTRASFEHRAVVVGGNRGELATGLAALAAGQPHSGVSVGRGMPPGKTVFVFPGQGSQWLGMGRQLYDRFEVFARTFDEAVEVVDGHVRLPLREVMWGADPELLQSTEFAQPALFALGIALAALWQSFGVAPDVVMGHSVGEITAACVAGALSLPDSARLVAARGRLMGRLPAGGVMVAVGAGEAEVAALMDGGVSIAAVNGPQSVVLSGEQTPVAALADRLAQTGRRVHRLAVSHAFHSPLMEPMLGEFSAAAAGIEPRRPRVELVSNLTGRPADAEYGSAQYWVEHVRRPVRFFEGVRAAEAGGAAIFLELGPGAALTAAVDQSLSAERAASLATMPKDRPETESTLAAAGQLFTRGLDLDWAGVFAGLNARRVELPTYGFARDRFWLGDGRGPGDRGPRPPP</sequence>
<dbReference type="SMART" id="SM01294">
    <property type="entry name" value="PKS_PP_betabranch"/>
    <property type="match status" value="1"/>
</dbReference>
<dbReference type="InterPro" id="IPR014043">
    <property type="entry name" value="Acyl_transferase_dom"/>
</dbReference>
<proteinExistence type="predicted"/>
<dbReference type="Gene3D" id="3.30.70.3290">
    <property type="match status" value="1"/>
</dbReference>
<keyword evidence="2" id="KW-0596">Phosphopantetheine</keyword>
<dbReference type="InterPro" id="IPR036736">
    <property type="entry name" value="ACP-like_sf"/>
</dbReference>
<evidence type="ECO:0000259" key="9">
    <source>
        <dbReference type="PROSITE" id="PS52004"/>
    </source>
</evidence>
<dbReference type="InterPro" id="IPR014030">
    <property type="entry name" value="Ketoacyl_synth_N"/>
</dbReference>
<name>X8CGD7_MYCIT</name>
<dbReference type="GO" id="GO:0004312">
    <property type="term" value="F:fatty acid synthase activity"/>
    <property type="evidence" value="ECO:0007669"/>
    <property type="project" value="TreeGrafter"/>
</dbReference>
<dbReference type="PANTHER" id="PTHR43775:SF51">
    <property type="entry name" value="INACTIVE PHENOLPHTHIOCEROL SYNTHESIS POLYKETIDE SYNTHASE TYPE I PKS1-RELATED"/>
    <property type="match status" value="1"/>
</dbReference>
<accession>X8CGD7</accession>
<dbReference type="PROSITE" id="PS00012">
    <property type="entry name" value="PHOSPHOPANTETHEINE"/>
    <property type="match status" value="1"/>
</dbReference>
<dbReference type="Pfam" id="PF00550">
    <property type="entry name" value="PP-binding"/>
    <property type="match status" value="1"/>
</dbReference>
<dbReference type="InterPro" id="IPR006162">
    <property type="entry name" value="Ppantetheine_attach_site"/>
</dbReference>
<dbReference type="Pfam" id="PF00698">
    <property type="entry name" value="Acyl_transf_1"/>
    <property type="match status" value="1"/>
</dbReference>
<evidence type="ECO:0000256" key="6">
    <source>
        <dbReference type="ARBA" id="ARBA00023098"/>
    </source>
</evidence>
<dbReference type="FunFam" id="1.10.1200.10:FF:000007">
    <property type="entry name" value="Probable polyketide synthase pks17"/>
    <property type="match status" value="1"/>
</dbReference>
<dbReference type="InterPro" id="IPR016036">
    <property type="entry name" value="Malonyl_transacylase_ACP-bd"/>
</dbReference>
<dbReference type="Proteomes" id="UP000020825">
    <property type="component" value="Unassembled WGS sequence"/>
</dbReference>
<keyword evidence="4 10" id="KW-0808">Transferase</keyword>
<evidence type="ECO:0000256" key="5">
    <source>
        <dbReference type="ARBA" id="ARBA00022832"/>
    </source>
</evidence>
<dbReference type="InterPro" id="IPR050091">
    <property type="entry name" value="PKS_NRPS_Biosynth_Enz"/>
</dbReference>
<dbReference type="SUPFAM" id="SSF52151">
    <property type="entry name" value="FabD/lysophospholipase-like"/>
    <property type="match status" value="1"/>
</dbReference>
<dbReference type="SMART" id="SM00823">
    <property type="entry name" value="PKS_PP"/>
    <property type="match status" value="1"/>
</dbReference>
<dbReference type="CDD" id="cd00833">
    <property type="entry name" value="PKS"/>
    <property type="match status" value="1"/>
</dbReference>
<dbReference type="Pfam" id="PF00109">
    <property type="entry name" value="ketoacyl-synt"/>
    <property type="match status" value="1"/>
</dbReference>
<dbReference type="SUPFAM" id="SSF55048">
    <property type="entry name" value="Probable ACP-binding domain of malonyl-CoA ACP transacylase"/>
    <property type="match status" value="1"/>
</dbReference>
<comment type="pathway">
    <text evidence="1">Lipid metabolism.</text>
</comment>
<dbReference type="InterPro" id="IPR001227">
    <property type="entry name" value="Ac_transferase_dom_sf"/>
</dbReference>
<dbReference type="SMART" id="SM00825">
    <property type="entry name" value="PKS_KS"/>
    <property type="match status" value="1"/>
</dbReference>
<evidence type="ECO:0000256" key="3">
    <source>
        <dbReference type="ARBA" id="ARBA00022553"/>
    </source>
</evidence>
<evidence type="ECO:0000256" key="7">
    <source>
        <dbReference type="ARBA" id="ARBA00023315"/>
    </source>
</evidence>
<dbReference type="Pfam" id="PF16197">
    <property type="entry name" value="KAsynt_C_assoc"/>
    <property type="match status" value="1"/>
</dbReference>
<dbReference type="Gene3D" id="1.10.1200.10">
    <property type="entry name" value="ACP-like"/>
    <property type="match status" value="1"/>
</dbReference>
<protein>
    <submittedName>
        <fullName evidence="10">Phenolphthiocerol synthesis polyketide synthase type I Pks15/1</fullName>
        <ecNumber evidence="10">2.3.1.41</ecNumber>
    </submittedName>
</protein>
<dbReference type="InterPro" id="IPR014031">
    <property type="entry name" value="Ketoacyl_synth_C"/>
</dbReference>
<dbReference type="Gene3D" id="3.40.47.10">
    <property type="match status" value="1"/>
</dbReference>
<dbReference type="InterPro" id="IPR016039">
    <property type="entry name" value="Thiolase-like"/>
</dbReference>
<reference evidence="10 11" key="1">
    <citation type="submission" date="2013-12" db="EMBL/GenBank/DDBJ databases">
        <authorList>
            <person name="Zelazny A."/>
            <person name="Olivier K."/>
            <person name="Holland S."/>
            <person name="Lenaerts A."/>
            <person name="Ordway D."/>
            <person name="DeGroote M.A."/>
            <person name="Parker T."/>
            <person name="Sizemore C."/>
            <person name="Tallon L.J."/>
            <person name="Sadzewicz L.K."/>
            <person name="Sengamalay N."/>
            <person name="Fraser C.M."/>
            <person name="Hine E."/>
            <person name="Shefchek K.A."/>
            <person name="Das S.P."/>
            <person name="Tettelin H."/>
        </authorList>
    </citation>
    <scope>NUCLEOTIDE SEQUENCE [LARGE SCALE GENOMIC DNA]</scope>
    <source>
        <strain evidence="10 11">1956</strain>
    </source>
</reference>
<dbReference type="InterPro" id="IPR032821">
    <property type="entry name" value="PKS_assoc"/>
</dbReference>
<keyword evidence="3" id="KW-0597">Phosphoprotein</keyword>
<dbReference type="Gene3D" id="3.40.366.10">
    <property type="entry name" value="Malonyl-Coenzyme A Acyl Carrier Protein, domain 2"/>
    <property type="match status" value="1"/>
</dbReference>
<evidence type="ECO:0000256" key="2">
    <source>
        <dbReference type="ARBA" id="ARBA00022450"/>
    </source>
</evidence>
<dbReference type="GO" id="GO:0006633">
    <property type="term" value="P:fatty acid biosynthetic process"/>
    <property type="evidence" value="ECO:0007669"/>
    <property type="project" value="TreeGrafter"/>
</dbReference>
<dbReference type="SUPFAM" id="SSF47336">
    <property type="entry name" value="ACP-like"/>
    <property type="match status" value="1"/>
</dbReference>
<keyword evidence="6" id="KW-0443">Lipid metabolism</keyword>
<dbReference type="GO" id="GO:0004315">
    <property type="term" value="F:3-oxoacyl-[acyl-carrier-protein] synthase activity"/>
    <property type="evidence" value="ECO:0007669"/>
    <property type="project" value="UniProtKB-EC"/>
</dbReference>
<dbReference type="PATRIC" id="fig|1299331.3.peg.2946"/>